<keyword evidence="4" id="KW-0805">Transcription regulation</keyword>
<dbReference type="PRINTS" id="PR01217">
    <property type="entry name" value="PRICHEXTENSN"/>
</dbReference>
<feature type="region of interest" description="Disordered" evidence="8">
    <location>
        <begin position="249"/>
        <end position="274"/>
    </location>
</feature>
<feature type="compositionally biased region" description="Polar residues" evidence="8">
    <location>
        <begin position="444"/>
        <end position="454"/>
    </location>
</feature>
<feature type="compositionally biased region" description="Polar residues" evidence="8">
    <location>
        <begin position="510"/>
        <end position="521"/>
    </location>
</feature>
<dbReference type="PROSITE" id="PS50812">
    <property type="entry name" value="PWWP"/>
    <property type="match status" value="1"/>
</dbReference>
<dbReference type="EMBL" id="MVGT01003015">
    <property type="protein sequence ID" value="OVA05746.1"/>
    <property type="molecule type" value="Genomic_DNA"/>
</dbReference>
<dbReference type="GO" id="GO:0006397">
    <property type="term" value="P:mRNA processing"/>
    <property type="evidence" value="ECO:0007669"/>
    <property type="project" value="UniProtKB-KW"/>
</dbReference>
<gene>
    <name evidence="11" type="ORF">BVC80_1419g20</name>
</gene>
<dbReference type="Pfam" id="PF04818">
    <property type="entry name" value="CID"/>
    <property type="match status" value="1"/>
</dbReference>
<dbReference type="SUPFAM" id="SSF63748">
    <property type="entry name" value="Tudor/PWWP/MBT"/>
    <property type="match status" value="1"/>
</dbReference>
<feature type="region of interest" description="Disordered" evidence="8">
    <location>
        <begin position="799"/>
        <end position="839"/>
    </location>
</feature>
<dbReference type="OMA" id="FTNGQKN"/>
<feature type="compositionally biased region" description="Polar residues" evidence="8">
    <location>
        <begin position="1023"/>
        <end position="1034"/>
    </location>
</feature>
<dbReference type="FunFam" id="1.25.40.90:FF:000037">
    <property type="entry name" value="Enhancer of ag-4 2"/>
    <property type="match status" value="1"/>
</dbReference>
<feature type="compositionally biased region" description="Basic and acidic residues" evidence="8">
    <location>
        <begin position="821"/>
        <end position="839"/>
    </location>
</feature>
<evidence type="ECO:0000259" key="10">
    <source>
        <dbReference type="PROSITE" id="PS51391"/>
    </source>
</evidence>
<evidence type="ECO:0000256" key="6">
    <source>
        <dbReference type="ARBA" id="ARBA00023163"/>
    </source>
</evidence>
<feature type="domain" description="PWWP" evidence="9">
    <location>
        <begin position="7"/>
        <end position="64"/>
    </location>
</feature>
<evidence type="ECO:0000259" key="9">
    <source>
        <dbReference type="PROSITE" id="PS50812"/>
    </source>
</evidence>
<comment type="subcellular location">
    <subcellularLocation>
        <location evidence="1">Nucleus</location>
    </subcellularLocation>
</comment>
<evidence type="ECO:0000256" key="1">
    <source>
        <dbReference type="ARBA" id="ARBA00004123"/>
    </source>
</evidence>
<dbReference type="InterPro" id="IPR006569">
    <property type="entry name" value="CID_dom"/>
</dbReference>
<feature type="compositionally biased region" description="Low complexity" evidence="8">
    <location>
        <begin position="958"/>
        <end position="974"/>
    </location>
</feature>
<dbReference type="Pfam" id="PF00855">
    <property type="entry name" value="PWWP"/>
    <property type="match status" value="1"/>
</dbReference>
<feature type="compositionally biased region" description="Pro residues" evidence="8">
    <location>
        <begin position="894"/>
        <end position="957"/>
    </location>
</feature>
<feature type="compositionally biased region" description="Low complexity" evidence="8">
    <location>
        <begin position="456"/>
        <end position="470"/>
    </location>
</feature>
<dbReference type="PANTHER" id="PTHR12550:SF70">
    <property type="entry name" value="JIL-1 ANCHORING AND STABILIZING PROTEIN, ISOFORM A"/>
    <property type="match status" value="1"/>
</dbReference>
<protein>
    <submittedName>
        <fullName evidence="11">PWWP domain</fullName>
    </submittedName>
</protein>
<keyword evidence="6" id="KW-0804">Transcription</keyword>
<dbReference type="SMART" id="SM00582">
    <property type="entry name" value="RPR"/>
    <property type="match status" value="1"/>
</dbReference>
<comment type="caution">
    <text evidence="11">The sequence shown here is derived from an EMBL/GenBank/DDBJ whole genome shotgun (WGS) entry which is preliminary data.</text>
</comment>
<feature type="compositionally biased region" description="Low complexity" evidence="8">
    <location>
        <begin position="1035"/>
        <end position="1044"/>
    </location>
</feature>
<dbReference type="GO" id="GO:0009908">
    <property type="term" value="P:flower development"/>
    <property type="evidence" value="ECO:0007669"/>
    <property type="project" value="UniProtKB-KW"/>
</dbReference>
<evidence type="ECO:0000313" key="12">
    <source>
        <dbReference type="Proteomes" id="UP000195402"/>
    </source>
</evidence>
<evidence type="ECO:0000256" key="7">
    <source>
        <dbReference type="ARBA" id="ARBA00023242"/>
    </source>
</evidence>
<feature type="region of interest" description="Disordered" evidence="8">
    <location>
        <begin position="385"/>
        <end position="477"/>
    </location>
</feature>
<feature type="compositionally biased region" description="Low complexity" evidence="8">
    <location>
        <begin position="986"/>
        <end position="1016"/>
    </location>
</feature>
<accession>A0A200Q5M9</accession>
<evidence type="ECO:0000256" key="3">
    <source>
        <dbReference type="ARBA" id="ARBA00022664"/>
    </source>
</evidence>
<evidence type="ECO:0000256" key="4">
    <source>
        <dbReference type="ARBA" id="ARBA00023015"/>
    </source>
</evidence>
<feature type="region of interest" description="Disordered" evidence="8">
    <location>
        <begin position="502"/>
        <end position="521"/>
    </location>
</feature>
<name>A0A200Q5M9_MACCD</name>
<dbReference type="GO" id="GO:0005634">
    <property type="term" value="C:nucleus"/>
    <property type="evidence" value="ECO:0007669"/>
    <property type="project" value="UniProtKB-SubCell"/>
</dbReference>
<feature type="domain" description="CID" evidence="10">
    <location>
        <begin position="606"/>
        <end position="747"/>
    </location>
</feature>
<keyword evidence="2" id="KW-0217">Developmental protein</keyword>
<keyword evidence="7" id="KW-0539">Nucleus</keyword>
<evidence type="ECO:0000256" key="5">
    <source>
        <dbReference type="ARBA" id="ARBA00023089"/>
    </source>
</evidence>
<dbReference type="InterPro" id="IPR008942">
    <property type="entry name" value="ENTH_VHS"/>
</dbReference>
<dbReference type="Gene3D" id="2.30.30.140">
    <property type="match status" value="1"/>
</dbReference>
<dbReference type="Proteomes" id="UP000195402">
    <property type="component" value="Unassembled WGS sequence"/>
</dbReference>
<dbReference type="InParanoid" id="A0A200Q5M9"/>
<feature type="region of interest" description="Disordered" evidence="8">
    <location>
        <begin position="986"/>
        <end position="1044"/>
    </location>
</feature>
<organism evidence="11 12">
    <name type="scientific">Macleaya cordata</name>
    <name type="common">Five-seeded plume-poppy</name>
    <name type="synonym">Bocconia cordata</name>
    <dbReference type="NCBI Taxonomy" id="56857"/>
    <lineage>
        <taxon>Eukaryota</taxon>
        <taxon>Viridiplantae</taxon>
        <taxon>Streptophyta</taxon>
        <taxon>Embryophyta</taxon>
        <taxon>Tracheophyta</taxon>
        <taxon>Spermatophyta</taxon>
        <taxon>Magnoliopsida</taxon>
        <taxon>Ranunculales</taxon>
        <taxon>Papaveraceae</taxon>
        <taxon>Papaveroideae</taxon>
        <taxon>Macleaya</taxon>
    </lineage>
</organism>
<evidence type="ECO:0000313" key="11">
    <source>
        <dbReference type="EMBL" id="OVA05746.1"/>
    </source>
</evidence>
<dbReference type="Gene3D" id="1.25.40.90">
    <property type="match status" value="1"/>
</dbReference>
<dbReference type="PANTHER" id="PTHR12550">
    <property type="entry name" value="HEPATOMA-DERIVED GROWTH FACTOR-RELATED"/>
    <property type="match status" value="1"/>
</dbReference>
<dbReference type="CDD" id="cd20147">
    <property type="entry name" value="PWWP_HULK"/>
    <property type="match status" value="1"/>
</dbReference>
<dbReference type="PROSITE" id="PS51391">
    <property type="entry name" value="CID"/>
    <property type="match status" value="1"/>
</dbReference>
<feature type="compositionally biased region" description="Polar residues" evidence="8">
    <location>
        <begin position="420"/>
        <end position="436"/>
    </location>
</feature>
<evidence type="ECO:0000256" key="8">
    <source>
        <dbReference type="SAM" id="MobiDB-lite"/>
    </source>
</evidence>
<keyword evidence="12" id="KW-1185">Reference proteome</keyword>
<evidence type="ECO:0000256" key="2">
    <source>
        <dbReference type="ARBA" id="ARBA00022473"/>
    </source>
</evidence>
<keyword evidence="5" id="KW-0287">Flowering</keyword>
<keyword evidence="3" id="KW-0507">mRNA processing</keyword>
<reference evidence="11 12" key="1">
    <citation type="journal article" date="2017" name="Mol. Plant">
        <title>The Genome of Medicinal Plant Macleaya cordata Provides New Insights into Benzylisoquinoline Alkaloids Metabolism.</title>
        <authorList>
            <person name="Liu X."/>
            <person name="Liu Y."/>
            <person name="Huang P."/>
            <person name="Ma Y."/>
            <person name="Qing Z."/>
            <person name="Tang Q."/>
            <person name="Cao H."/>
            <person name="Cheng P."/>
            <person name="Zheng Y."/>
            <person name="Yuan Z."/>
            <person name="Zhou Y."/>
            <person name="Liu J."/>
            <person name="Tang Z."/>
            <person name="Zhuo Y."/>
            <person name="Zhang Y."/>
            <person name="Yu L."/>
            <person name="Huang J."/>
            <person name="Yang P."/>
            <person name="Peng Q."/>
            <person name="Zhang J."/>
            <person name="Jiang W."/>
            <person name="Zhang Z."/>
            <person name="Lin K."/>
            <person name="Ro D.K."/>
            <person name="Chen X."/>
            <person name="Xiong X."/>
            <person name="Shang Y."/>
            <person name="Huang S."/>
            <person name="Zeng J."/>
        </authorList>
    </citation>
    <scope>NUCLEOTIDE SEQUENCE [LARGE SCALE GENOMIC DNA]</scope>
    <source>
        <strain evidence="12">cv. BLH2017</strain>
        <tissue evidence="11">Root</tissue>
    </source>
</reference>
<dbReference type="SMART" id="SM00293">
    <property type="entry name" value="PWWP"/>
    <property type="match status" value="1"/>
</dbReference>
<dbReference type="AlphaFoldDB" id="A0A200Q5M9"/>
<feature type="region of interest" description="Disordered" evidence="8">
    <location>
        <begin position="874"/>
        <end position="974"/>
    </location>
</feature>
<proteinExistence type="predicted"/>
<dbReference type="OrthoDB" id="62853at2759"/>
<dbReference type="InterPro" id="IPR000313">
    <property type="entry name" value="PWWP_dom"/>
</dbReference>
<feature type="compositionally biased region" description="Polar residues" evidence="8">
    <location>
        <begin position="399"/>
        <end position="412"/>
    </location>
</feature>
<dbReference type="STRING" id="56857.A0A200Q5M9"/>
<sequence>MMNQLNLGDLVLAKVKGFPAWPAKISRPEDWDRSPDPKKYFVRFFGTEEIAYVAPADIQAFNNEAKSRVIARCQGKPVKYFDTAVKEICEAFKELQENSGDYKGTLDIPEEKCKESLLLSGDQPQLRNGKHKLGTAENLHHAKRSKHVYVGDETAEKLVCKGDKHVENKLSASKVKIENLASRTEKCNLGTNITGDEAAKRHRRELEATSSCDAQAAADVKEKKAALRKNDMSRSDYDRSPVTQVHSRRKSVRQFDENDVAGEECTAQPHGESSRTLKNMLSNVLDSVQNTENSQAQPDIGDCTVVNLVSGRLGENPSENRISPVKVLNESLMPTPMQNGEKRRKGAIAPCVFTSPRKSEFQILSSLENKNILVSHQDITVEHKAMKPQQKACGAATGAATSRKSQSGINNGSGLGSVKHSYSQLTTQKSRPTLSSEKLKITPKNISQMNGDTVSSEHSSSNNPSHGISSEAAKDDKTATSVINSRFADSVTPMSHLIAAAQAKRREAHLQSSSHDNPLPSAVSTASVVQVGSPLPASAVLPLLSSSSNAMPSITKELYTHRTLTPPSSHGHQFISQHQIDTEEFEVVRVSSGYRAPGGSLSGSTEASVIRDAFEGMVETLTRTKESIGRATRLAIDCAKYGLANEVVELLIQKLENEPSFHRRVDLFFLVDSITQCSHGQKGIAGASYIPTVQAVLPRLLSAAAPLGSGAHENRRQCLKVLRLWLERKVLPESLIRRYMDDIEVSKDNMTAGFYLRRPSRAERAVDDPIREMEGIFVDEYGSNSAFQLPGLSSSHIFEDEDEDDLSSSSCKDTGDESPVEADHILEDPETRVVTPTDKHHCILEDVDGELEMEDVSGHLRVEQPIPVNCSFEVDSQEQSSDRIFELPSSNPTEHPPLPSDSPPLPLDSPPPPPPLPPSPTPPTPPPPPTLPTQPPPPPSPPSSVPQPSLAPQPFLLPQPSLLRPQPSLPSSSPLCQLNLSEECFTPPSVSQTSLSSSLRPQPSLPSSSPPFLSQLECFTPPSVHQPSLSSTLRPQPSIPSSSPPFLCQLTLSEECFTPPRGNQNLQISGNTPHLSHVNAALKSEMFPQRSSCFVPIDNRSGCNLSRPRASEPNPQFQPSNVPFSQRPYHSVPPVKIPPNHLLYTNPTMQQHLQKHYPHPYSFPSVTNGRRQHATDEQWKMPSSDCNPENQHISVVGGRALSCTGPHVVQEGFSRSLAERPSINTKGFQLVIHNPPAPGARKAGHVPSKLLQTRYLYS</sequence>